<dbReference type="RefSeq" id="WP_076113890.1">
    <property type="nucleotide sequence ID" value="NZ_MPTB01000053.1"/>
</dbReference>
<dbReference type="Proteomes" id="UP000187412">
    <property type="component" value="Unassembled WGS sequence"/>
</dbReference>
<dbReference type="Gene3D" id="1.50.10.10">
    <property type="match status" value="1"/>
</dbReference>
<dbReference type="GO" id="GO:0016787">
    <property type="term" value="F:hydrolase activity"/>
    <property type="evidence" value="ECO:0007669"/>
    <property type="project" value="UniProtKB-KW"/>
</dbReference>
<sequence length="358" mass="39612">MPDTKQLLEEKLDLLFECMISPRHQGNWGMDMDHWDWVPGVGLISILDYGTAGGQDKAMNYLLQWVERNKQKAEGVKVINSMAPYAVFPELFRRTGDEWFLHKAQETAAWMLEDAPRTREGALEHTVTEAALFPEQVWADTVYMAVLFLARLASLTGDRGMAEAALQQTLLHLRLLQDPETGLLFHGWNCREGSHMSAVRWARANAWITLAVPQIVAGIKGLVPVPEELYSRYSELASALRSCQGTGGLWHTVLDRQDYYQETSGSAGIACGFIQGVRHGMLEPSYLGSVRVTLEGILPLIQDNGEVQGVSGGTPVMPSEEAYNKIALFPSLYGQGLVMQLLAQALNLDLDLGLGLGR</sequence>
<gene>
    <name evidence="2" type="ORF">BSK56_28940</name>
</gene>
<dbReference type="InterPro" id="IPR052043">
    <property type="entry name" value="PolySaccharide_Degr_Enz"/>
</dbReference>
<reference evidence="2 3" key="1">
    <citation type="submission" date="2016-10" db="EMBL/GenBank/DDBJ databases">
        <title>Paenibacillus species isolates.</title>
        <authorList>
            <person name="Beno S.M."/>
        </authorList>
    </citation>
    <scope>NUCLEOTIDE SEQUENCE [LARGE SCALE GENOMIC DNA]</scope>
    <source>
        <strain evidence="2 3">FSL H7-0744</strain>
    </source>
</reference>
<dbReference type="InterPro" id="IPR012341">
    <property type="entry name" value="6hp_glycosidase-like_sf"/>
</dbReference>
<dbReference type="SUPFAM" id="SSF48208">
    <property type="entry name" value="Six-hairpin glycosidases"/>
    <property type="match status" value="1"/>
</dbReference>
<comment type="caution">
    <text evidence="2">The sequence shown here is derived from an EMBL/GenBank/DDBJ whole genome shotgun (WGS) entry which is preliminary data.</text>
</comment>
<organism evidence="2 3">
    <name type="scientific">Paenibacillus borealis</name>
    <dbReference type="NCBI Taxonomy" id="160799"/>
    <lineage>
        <taxon>Bacteria</taxon>
        <taxon>Bacillati</taxon>
        <taxon>Bacillota</taxon>
        <taxon>Bacilli</taxon>
        <taxon>Bacillales</taxon>
        <taxon>Paenibacillaceae</taxon>
        <taxon>Paenibacillus</taxon>
    </lineage>
</organism>
<dbReference type="PANTHER" id="PTHR33886:SF8">
    <property type="entry name" value="UNSATURATED RHAMNOGALACTURONAN HYDROLASE (EUROFUNG)"/>
    <property type="match status" value="1"/>
</dbReference>
<protein>
    <submittedName>
        <fullName evidence="2">Glycosyl hydrolase</fullName>
    </submittedName>
</protein>
<dbReference type="Pfam" id="PF07470">
    <property type="entry name" value="Glyco_hydro_88"/>
    <property type="match status" value="1"/>
</dbReference>
<dbReference type="PANTHER" id="PTHR33886">
    <property type="entry name" value="UNSATURATED RHAMNOGALACTURONAN HYDROLASE (EUROFUNG)"/>
    <property type="match status" value="1"/>
</dbReference>
<proteinExistence type="predicted"/>
<keyword evidence="1 2" id="KW-0378">Hydrolase</keyword>
<dbReference type="InterPro" id="IPR008928">
    <property type="entry name" value="6-hairpin_glycosidase_sf"/>
</dbReference>
<dbReference type="EMBL" id="MPTB01000053">
    <property type="protein sequence ID" value="OMD39997.1"/>
    <property type="molecule type" value="Genomic_DNA"/>
</dbReference>
<evidence type="ECO:0000313" key="2">
    <source>
        <dbReference type="EMBL" id="OMD39997.1"/>
    </source>
</evidence>
<keyword evidence="3" id="KW-1185">Reference proteome</keyword>
<evidence type="ECO:0000313" key="3">
    <source>
        <dbReference type="Proteomes" id="UP000187412"/>
    </source>
</evidence>
<dbReference type="InterPro" id="IPR010905">
    <property type="entry name" value="Glyco_hydro_88"/>
</dbReference>
<name>A0ABX3GXS0_PAEBO</name>
<accession>A0ABX3GXS0</accession>
<evidence type="ECO:0000256" key="1">
    <source>
        <dbReference type="ARBA" id="ARBA00022801"/>
    </source>
</evidence>